<protein>
    <submittedName>
        <fullName evidence="3">Pyridoxamine 5'-phosphate oxidase</fullName>
    </submittedName>
</protein>
<reference evidence="3 4" key="1">
    <citation type="submission" date="2014-05" db="EMBL/GenBank/DDBJ databases">
        <title>Draft genome sequence of Amycolatopsis rifamycinica DSM 46095.</title>
        <authorList>
            <person name="Lal R."/>
            <person name="Saxena A."/>
            <person name="Kumari R."/>
            <person name="Mukherjee U."/>
            <person name="Singh P."/>
            <person name="Sangwan N."/>
            <person name="Mahato N.K."/>
        </authorList>
    </citation>
    <scope>NUCLEOTIDE SEQUENCE [LARGE SCALE GENOMIC DNA]</scope>
    <source>
        <strain evidence="3 4">DSM 46095</strain>
    </source>
</reference>
<evidence type="ECO:0000256" key="1">
    <source>
        <dbReference type="ARBA" id="ARBA00023002"/>
    </source>
</evidence>
<feature type="domain" description="Pyridoxamine 5'-phosphate oxidase N-terminal" evidence="2">
    <location>
        <begin position="5"/>
        <end position="123"/>
    </location>
</feature>
<dbReference type="RefSeq" id="WP_043784168.1">
    <property type="nucleotide sequence ID" value="NZ_JMQI01000051.1"/>
</dbReference>
<dbReference type="Proteomes" id="UP000027345">
    <property type="component" value="Unassembled WGS sequence"/>
</dbReference>
<dbReference type="Pfam" id="PF01243">
    <property type="entry name" value="PNPOx_N"/>
    <property type="match status" value="1"/>
</dbReference>
<dbReference type="PANTHER" id="PTHR35176:SF6">
    <property type="entry name" value="HEME OXYGENASE HI_0854-RELATED"/>
    <property type="match status" value="1"/>
</dbReference>
<evidence type="ECO:0000259" key="2">
    <source>
        <dbReference type="Pfam" id="PF01243"/>
    </source>
</evidence>
<evidence type="ECO:0000313" key="4">
    <source>
        <dbReference type="Proteomes" id="UP000027345"/>
    </source>
</evidence>
<keyword evidence="1" id="KW-0560">Oxidoreductase</keyword>
<keyword evidence="4" id="KW-1185">Reference proteome</keyword>
<dbReference type="PANTHER" id="PTHR35176">
    <property type="entry name" value="HEME OXYGENASE HI_0854-RELATED"/>
    <property type="match status" value="1"/>
</dbReference>
<dbReference type="EMBL" id="JMQI01000051">
    <property type="protein sequence ID" value="KDN19603.1"/>
    <property type="molecule type" value="Genomic_DNA"/>
</dbReference>
<dbReference type="InterPro" id="IPR011576">
    <property type="entry name" value="Pyridox_Oxase_N"/>
</dbReference>
<dbReference type="GO" id="GO:0070967">
    <property type="term" value="F:coenzyme F420 binding"/>
    <property type="evidence" value="ECO:0007669"/>
    <property type="project" value="TreeGrafter"/>
</dbReference>
<dbReference type="InterPro" id="IPR052019">
    <property type="entry name" value="F420H2_bilvrd_red/Heme_oxyg"/>
</dbReference>
<accession>A0A066U5W6</accession>
<name>A0A066U5W6_9PSEU</name>
<organism evidence="3 4">
    <name type="scientific">Amycolatopsis rifamycinica</name>
    <dbReference type="NCBI Taxonomy" id="287986"/>
    <lineage>
        <taxon>Bacteria</taxon>
        <taxon>Bacillati</taxon>
        <taxon>Actinomycetota</taxon>
        <taxon>Actinomycetes</taxon>
        <taxon>Pseudonocardiales</taxon>
        <taxon>Pseudonocardiaceae</taxon>
        <taxon>Amycolatopsis</taxon>
    </lineage>
</organism>
<comment type="caution">
    <text evidence="3">The sequence shown here is derived from an EMBL/GenBank/DDBJ whole genome shotgun (WGS) entry which is preliminary data.</text>
</comment>
<dbReference type="NCBIfam" id="TIGR03618">
    <property type="entry name" value="Rv1155_F420"/>
    <property type="match status" value="1"/>
</dbReference>
<dbReference type="GO" id="GO:0016627">
    <property type="term" value="F:oxidoreductase activity, acting on the CH-CH group of donors"/>
    <property type="evidence" value="ECO:0007669"/>
    <property type="project" value="TreeGrafter"/>
</dbReference>
<dbReference type="eggNOG" id="COG3871">
    <property type="taxonomic scope" value="Bacteria"/>
</dbReference>
<dbReference type="Gene3D" id="2.30.110.10">
    <property type="entry name" value="Electron Transport, Fmn-binding Protein, Chain A"/>
    <property type="match status" value="1"/>
</dbReference>
<dbReference type="SUPFAM" id="SSF50475">
    <property type="entry name" value="FMN-binding split barrel"/>
    <property type="match status" value="1"/>
</dbReference>
<evidence type="ECO:0000313" key="3">
    <source>
        <dbReference type="EMBL" id="KDN19603.1"/>
    </source>
</evidence>
<dbReference type="OrthoDB" id="162914at2"/>
<dbReference type="AlphaFoldDB" id="A0A066U5W6"/>
<dbReference type="InterPro" id="IPR019920">
    <property type="entry name" value="F420-binding_dom_put"/>
</dbReference>
<proteinExistence type="predicted"/>
<dbReference type="STRING" id="287986.DV20_24995"/>
<gene>
    <name evidence="3" type="ORF">DV20_24995</name>
</gene>
<sequence>MTLSLTESAREILDGPHTAVLATANADGRPQSSVIFVKRDGDSVVFSTVEGRLKTRNMRRDPRVSLLVSSDPGRYVEIRGRVEITPDPEKVLLHEMYARYMGGATPPPEPEAERLIVRIVPEKEYRRPPAA</sequence>
<dbReference type="InterPro" id="IPR012349">
    <property type="entry name" value="Split_barrel_FMN-bd"/>
</dbReference>
<dbReference type="GO" id="GO:0005829">
    <property type="term" value="C:cytosol"/>
    <property type="evidence" value="ECO:0007669"/>
    <property type="project" value="TreeGrafter"/>
</dbReference>